<reference evidence="2" key="1">
    <citation type="journal article" date="2015" name="ISME J.">
        <title>Draft Genome Sequence of Streptomyces incarnatus NRRL8089, which Produces the Nucleoside Antibiotic Sinefungin.</title>
        <authorList>
            <person name="Oshima K."/>
            <person name="Hattori M."/>
            <person name="Shimizu H."/>
            <person name="Fukuda K."/>
            <person name="Nemoto M."/>
            <person name="Inagaki K."/>
            <person name="Tamura T."/>
        </authorList>
    </citation>
    <scope>NUCLEOTIDE SEQUENCE</scope>
    <source>
        <strain evidence="2">FACHB-1375</strain>
    </source>
</reference>
<proteinExistence type="predicted"/>
<comment type="caution">
    <text evidence="2">The sequence shown here is derived from an EMBL/GenBank/DDBJ whole genome shotgun (WGS) entry which is preliminary data.</text>
</comment>
<dbReference type="EMBL" id="JACJPW010000088">
    <property type="protein sequence ID" value="MBD2184583.1"/>
    <property type="molecule type" value="Genomic_DNA"/>
</dbReference>
<evidence type="ECO:0000313" key="2">
    <source>
        <dbReference type="EMBL" id="MBD2184583.1"/>
    </source>
</evidence>
<keyword evidence="1" id="KW-0812">Transmembrane</keyword>
<protein>
    <submittedName>
        <fullName evidence="2">DUF3859 domain-containing protein</fullName>
    </submittedName>
</protein>
<reference evidence="2" key="2">
    <citation type="submission" date="2020-08" db="EMBL/GenBank/DDBJ databases">
        <authorList>
            <person name="Chen M."/>
            <person name="Teng W."/>
            <person name="Zhao L."/>
            <person name="Hu C."/>
            <person name="Zhou Y."/>
            <person name="Han B."/>
            <person name="Song L."/>
            <person name="Shu W."/>
        </authorList>
    </citation>
    <scope>NUCLEOTIDE SEQUENCE</scope>
    <source>
        <strain evidence="2">FACHB-1375</strain>
    </source>
</reference>
<dbReference type="RefSeq" id="WP_190471244.1">
    <property type="nucleotide sequence ID" value="NZ_JACJPW010000088.1"/>
</dbReference>
<accession>A0A926ZIL7</accession>
<keyword evidence="1" id="KW-1133">Transmembrane helix</keyword>
<keyword evidence="3" id="KW-1185">Reference proteome</keyword>
<evidence type="ECO:0000313" key="3">
    <source>
        <dbReference type="Proteomes" id="UP000641646"/>
    </source>
</evidence>
<keyword evidence="1" id="KW-0472">Membrane</keyword>
<name>A0A926ZIL7_9CYAN</name>
<organism evidence="2 3">
    <name type="scientific">Aerosakkonema funiforme FACHB-1375</name>
    <dbReference type="NCBI Taxonomy" id="2949571"/>
    <lineage>
        <taxon>Bacteria</taxon>
        <taxon>Bacillati</taxon>
        <taxon>Cyanobacteriota</taxon>
        <taxon>Cyanophyceae</taxon>
        <taxon>Oscillatoriophycideae</taxon>
        <taxon>Aerosakkonematales</taxon>
        <taxon>Aerosakkonemataceae</taxon>
        <taxon>Aerosakkonema</taxon>
    </lineage>
</organism>
<evidence type="ECO:0000256" key="1">
    <source>
        <dbReference type="SAM" id="Phobius"/>
    </source>
</evidence>
<gene>
    <name evidence="2" type="ORF">H6G03_26525</name>
</gene>
<feature type="transmembrane region" description="Helical" evidence="1">
    <location>
        <begin position="69"/>
        <end position="89"/>
    </location>
</feature>
<sequence length="207" mass="23429">MEKRLNQEELAKIVAEVERLSQRQSEELSSEQVQEILRELNLPPELLDEAMIQLRRREALSAQQRRNRWIYGGVAAAAIVAIASTGFFIQQNQQAIARVSAQQDRITLAQDNGGNLATINRQINPEVFYRVTLKDAPIGQKLSLACDWISPSGQVVKQNRYQTREIDKSVWNTYCRNQLGTAAPTGTWKVQMFLSGRPISDASFEVK</sequence>
<dbReference type="AlphaFoldDB" id="A0A926ZIL7"/>
<dbReference type="Proteomes" id="UP000641646">
    <property type="component" value="Unassembled WGS sequence"/>
</dbReference>